<organism evidence="2 3">
    <name type="scientific">Desulforamulus putei DSM 12395</name>
    <dbReference type="NCBI Taxonomy" id="1121429"/>
    <lineage>
        <taxon>Bacteria</taxon>
        <taxon>Bacillati</taxon>
        <taxon>Bacillota</taxon>
        <taxon>Clostridia</taxon>
        <taxon>Eubacteriales</taxon>
        <taxon>Peptococcaceae</taxon>
        <taxon>Desulforamulus</taxon>
    </lineage>
</organism>
<gene>
    <name evidence="2" type="ORF">SAMN02745133_02791</name>
</gene>
<dbReference type="RefSeq" id="WP_073239984.1">
    <property type="nucleotide sequence ID" value="NZ_FQUY01000027.1"/>
</dbReference>
<dbReference type="Gene3D" id="1.25.40.10">
    <property type="entry name" value="Tetratricopeptide repeat domain"/>
    <property type="match status" value="1"/>
</dbReference>
<dbReference type="EMBL" id="FQUY01000027">
    <property type="protein sequence ID" value="SHF49173.1"/>
    <property type="molecule type" value="Genomic_DNA"/>
</dbReference>
<proteinExistence type="predicted"/>
<dbReference type="Pfam" id="PF13181">
    <property type="entry name" value="TPR_8"/>
    <property type="match status" value="1"/>
</dbReference>
<dbReference type="InterPro" id="IPR012854">
    <property type="entry name" value="Cu_amine_oxidase-like_N"/>
</dbReference>
<dbReference type="AlphaFoldDB" id="A0A1M5C319"/>
<dbReference type="Pfam" id="PF07833">
    <property type="entry name" value="Cu_amine_oxidN1"/>
    <property type="match status" value="1"/>
</dbReference>
<dbReference type="InterPro" id="IPR011990">
    <property type="entry name" value="TPR-like_helical_dom_sf"/>
</dbReference>
<feature type="domain" description="Copper amine oxidase-like N-terminal" evidence="1">
    <location>
        <begin position="249"/>
        <end position="355"/>
    </location>
</feature>
<sequence length="357" mass="39292">MKRKTRLFLSALTLVIFLFGTVGTAFGMGKKDYGRMDNTGTEKELQESSTAEDVYQHKEKRDFEVKTRTRNKGDEFQVKVEERLGREITEGIDDEELTEPGAKGLEKRIAELERKLTEDPGDQKLLWKLAVAYRNTGEYDKAIETLKELEGQLPHPTAKVAVLLAQCLKSKGDKEAALAELEKLLESPTTVSGAVYAYRAILKEELGKAGEASEEMEKAIAAEPGDEDLYKKAGELYKKAGKKGIKVFVKGKKTNFDAEPFVKEGRTMVPVRAIAEALGLDVKYKAGAVVITNPASGKTVTLYLGRTEAKVSGRKVTLDVPAQAIPPGRTVVPLRFVSENLDAKVNWVEDGQVVAVN</sequence>
<protein>
    <submittedName>
        <fullName evidence="2">Tetratricopeptide repeat-containing protein</fullName>
    </submittedName>
</protein>
<dbReference type="SUPFAM" id="SSF55383">
    <property type="entry name" value="Copper amine oxidase, domain N"/>
    <property type="match status" value="2"/>
</dbReference>
<name>A0A1M5C319_9FIRM</name>
<dbReference type="SUPFAM" id="SSF48452">
    <property type="entry name" value="TPR-like"/>
    <property type="match status" value="1"/>
</dbReference>
<dbReference type="Gene3D" id="3.30.457.10">
    <property type="entry name" value="Copper amine oxidase-like, N-terminal domain"/>
    <property type="match status" value="1"/>
</dbReference>
<dbReference type="Pfam" id="PF14559">
    <property type="entry name" value="TPR_19"/>
    <property type="match status" value="1"/>
</dbReference>
<dbReference type="InterPro" id="IPR019734">
    <property type="entry name" value="TPR_rpt"/>
</dbReference>
<keyword evidence="3" id="KW-1185">Reference proteome</keyword>
<dbReference type="OrthoDB" id="2083476at2"/>
<dbReference type="Proteomes" id="UP000184148">
    <property type="component" value="Unassembled WGS sequence"/>
</dbReference>
<evidence type="ECO:0000259" key="1">
    <source>
        <dbReference type="Pfam" id="PF07833"/>
    </source>
</evidence>
<dbReference type="InterPro" id="IPR036582">
    <property type="entry name" value="Mao_N_sf"/>
</dbReference>
<accession>A0A1M5C319</accession>
<dbReference type="STRING" id="1121429.SAMN02745133_02791"/>
<evidence type="ECO:0000313" key="2">
    <source>
        <dbReference type="EMBL" id="SHF49173.1"/>
    </source>
</evidence>
<evidence type="ECO:0000313" key="3">
    <source>
        <dbReference type="Proteomes" id="UP000184148"/>
    </source>
</evidence>
<reference evidence="3" key="1">
    <citation type="submission" date="2016-11" db="EMBL/GenBank/DDBJ databases">
        <authorList>
            <person name="Varghese N."/>
            <person name="Submissions S."/>
        </authorList>
    </citation>
    <scope>NUCLEOTIDE SEQUENCE [LARGE SCALE GENOMIC DNA]</scope>
    <source>
        <strain evidence="3">DSM 12395</strain>
    </source>
</reference>